<evidence type="ECO:0000313" key="2">
    <source>
        <dbReference type="EMBL" id="CAG8960373.1"/>
    </source>
</evidence>
<gene>
    <name evidence="2" type="ORF">HYFRA_00012448</name>
</gene>
<dbReference type="InterPro" id="IPR045518">
    <property type="entry name" value="2EXR"/>
</dbReference>
<dbReference type="Pfam" id="PF20150">
    <property type="entry name" value="2EXR"/>
    <property type="match status" value="1"/>
</dbReference>
<keyword evidence="3" id="KW-1185">Reference proteome</keyword>
<comment type="caution">
    <text evidence="2">The sequence shown here is derived from an EMBL/GenBank/DDBJ whole genome shotgun (WGS) entry which is preliminary data.</text>
</comment>
<organism evidence="2 3">
    <name type="scientific">Hymenoscyphus fraxineus</name>
    <dbReference type="NCBI Taxonomy" id="746836"/>
    <lineage>
        <taxon>Eukaryota</taxon>
        <taxon>Fungi</taxon>
        <taxon>Dikarya</taxon>
        <taxon>Ascomycota</taxon>
        <taxon>Pezizomycotina</taxon>
        <taxon>Leotiomycetes</taxon>
        <taxon>Helotiales</taxon>
        <taxon>Helotiaceae</taxon>
        <taxon>Hymenoscyphus</taxon>
    </lineage>
</organism>
<name>A0A9N9L9D1_9HELO</name>
<evidence type="ECO:0000259" key="1">
    <source>
        <dbReference type="Pfam" id="PF20150"/>
    </source>
</evidence>
<feature type="domain" description="2EXR" evidence="1">
    <location>
        <begin position="55"/>
        <end position="142"/>
    </location>
</feature>
<dbReference type="PANTHER" id="PTHR35910:SF6">
    <property type="entry name" value="2EXR DOMAIN-CONTAINING PROTEIN"/>
    <property type="match status" value="1"/>
</dbReference>
<dbReference type="Proteomes" id="UP000696280">
    <property type="component" value="Unassembled WGS sequence"/>
</dbReference>
<sequence>MASSTEQATNLNLNLSACPAGVSDQPSLMRLSALAISQAHPTEATIETSPSTPTFPCFPNLPSELRCIVWEFACYHSRTIRISRAIIDTTASWNLVSSDRDPGTLLACRESRSIAMGIYKPLLSASQFQFTTISFNPTVDIVSIDVSRGPAAYGDAIPVEQPISGRLATGAAAAIERLDLRFSSWFKIWNRVTQQFILAFASMGLLKLTNPHVRRINNDLSEFRGLKYLSVLGFKGCDKAELAPLSMAERSEMIRDRLVEVFKDMKAENPKVFRPYIVVKQEDDDYEAVDLGDTNVKETNVVKETEPPETEGQ</sequence>
<protein>
    <recommendedName>
        <fullName evidence="1">2EXR domain-containing protein</fullName>
    </recommendedName>
</protein>
<dbReference type="PANTHER" id="PTHR35910">
    <property type="entry name" value="2EXR DOMAIN-CONTAINING PROTEIN"/>
    <property type="match status" value="1"/>
</dbReference>
<proteinExistence type="predicted"/>
<reference evidence="2" key="1">
    <citation type="submission" date="2021-07" db="EMBL/GenBank/DDBJ databases">
        <authorList>
            <person name="Durling M."/>
        </authorList>
    </citation>
    <scope>NUCLEOTIDE SEQUENCE</scope>
</reference>
<dbReference type="EMBL" id="CAJVRL010000098">
    <property type="protein sequence ID" value="CAG8960373.1"/>
    <property type="molecule type" value="Genomic_DNA"/>
</dbReference>
<dbReference type="AlphaFoldDB" id="A0A9N9L9D1"/>
<evidence type="ECO:0000313" key="3">
    <source>
        <dbReference type="Proteomes" id="UP000696280"/>
    </source>
</evidence>
<dbReference type="OrthoDB" id="10346414at2759"/>
<accession>A0A9N9L9D1</accession>